<proteinExistence type="predicted"/>
<feature type="domain" description="NfeD integral membrane" evidence="8">
    <location>
        <begin position="236"/>
        <end position="352"/>
    </location>
</feature>
<dbReference type="RefSeq" id="WP_199385193.1">
    <property type="nucleotide sequence ID" value="NZ_JAEMHM010000013.1"/>
</dbReference>
<dbReference type="Pfam" id="PF01957">
    <property type="entry name" value="NfeD"/>
    <property type="match status" value="1"/>
</dbReference>
<feature type="transmembrane region" description="Helical" evidence="5">
    <location>
        <begin position="281"/>
        <end position="299"/>
    </location>
</feature>
<evidence type="ECO:0000256" key="5">
    <source>
        <dbReference type="SAM" id="Phobius"/>
    </source>
</evidence>
<dbReference type="GO" id="GO:0016020">
    <property type="term" value="C:membrane"/>
    <property type="evidence" value="ECO:0007669"/>
    <property type="project" value="UniProtKB-SubCell"/>
</dbReference>
<dbReference type="Pfam" id="PF25145">
    <property type="entry name" value="NfeD1b_N"/>
    <property type="match status" value="1"/>
</dbReference>
<sequence>MKMILACALILLVSFLLGAAQPSEVAVLTVDGPINPATAAYLTANLQSAADRGDRLVLIEMDTPGGLDSSMRGIVKEIFAAKVPVAVYVAPSGARAASAGAVIALSAAICAMAPGTNIGAAHPVTMGQKVEKVMEEKILNDAEAYVEGIARNRGRNVELAKKMVRESISVSAERALQEKVTDLIATDRTDLLKKLEGRRIVKGGRETVLRLSGAKVVLHPMGNRDRILNTIGNPDVAYVLMLLGILGIFFELSTPGAIFPGVIGGISLILAFFAFQTLPVNYAGFLLILLAFVLFIAEIKIVSHGILAIGGAIAFILGSLLLFPSPEPYLRVSRWIIALTCLATALFVTLVITKAVQAHRQRPITGPEGLIGTAGVAETDVGAQGKVLIRGEYWNARSNEAIRSGEPVEVVGVEGLQVTVRKRNGTVP</sequence>
<evidence type="ECO:0000313" key="10">
    <source>
        <dbReference type="EMBL" id="MBJ6726295.1"/>
    </source>
</evidence>
<comment type="caution">
    <text evidence="10">The sequence shown here is derived from an EMBL/GenBank/DDBJ whole genome shotgun (WGS) entry which is preliminary data.</text>
</comment>
<evidence type="ECO:0000259" key="9">
    <source>
        <dbReference type="Pfam" id="PF25145"/>
    </source>
</evidence>
<dbReference type="InterPro" id="IPR002810">
    <property type="entry name" value="NfeD-like_C"/>
</dbReference>
<dbReference type="Proteomes" id="UP000636888">
    <property type="component" value="Unassembled WGS sequence"/>
</dbReference>
<dbReference type="PANTHER" id="PTHR33507">
    <property type="entry name" value="INNER MEMBRANE PROTEIN YBBJ"/>
    <property type="match status" value="1"/>
</dbReference>
<feature type="transmembrane region" description="Helical" evidence="5">
    <location>
        <begin position="236"/>
        <end position="252"/>
    </location>
</feature>
<dbReference type="InterPro" id="IPR029045">
    <property type="entry name" value="ClpP/crotonase-like_dom_sf"/>
</dbReference>
<keyword evidence="11" id="KW-1185">Reference proteome</keyword>
<feature type="transmembrane region" description="Helical" evidence="5">
    <location>
        <begin position="306"/>
        <end position="323"/>
    </location>
</feature>
<protein>
    <submittedName>
        <fullName evidence="10">Nodulation protein NfeD</fullName>
    </submittedName>
</protein>
<evidence type="ECO:0000256" key="6">
    <source>
        <dbReference type="SAM" id="SignalP"/>
    </source>
</evidence>
<dbReference type="Gene3D" id="2.40.50.140">
    <property type="entry name" value="Nucleic acid-binding proteins"/>
    <property type="match status" value="1"/>
</dbReference>
<dbReference type="InterPro" id="IPR052165">
    <property type="entry name" value="Membrane_assoc_protease"/>
</dbReference>
<feature type="transmembrane region" description="Helical" evidence="5">
    <location>
        <begin position="335"/>
        <end position="353"/>
    </location>
</feature>
<evidence type="ECO:0000259" key="8">
    <source>
        <dbReference type="Pfam" id="PF24961"/>
    </source>
</evidence>
<feature type="domain" description="NfeD1b N-terminal" evidence="9">
    <location>
        <begin position="25"/>
        <end position="186"/>
    </location>
</feature>
<dbReference type="PANTHER" id="PTHR33507:SF4">
    <property type="entry name" value="NODULATION COMPETITIVENESS PROTEIN NFED"/>
    <property type="match status" value="1"/>
</dbReference>
<dbReference type="SUPFAM" id="SSF141322">
    <property type="entry name" value="NfeD domain-like"/>
    <property type="match status" value="1"/>
</dbReference>
<keyword evidence="3 5" id="KW-1133">Transmembrane helix</keyword>
<dbReference type="EMBL" id="JAEMHM010000013">
    <property type="protein sequence ID" value="MBJ6726295.1"/>
    <property type="molecule type" value="Genomic_DNA"/>
</dbReference>
<evidence type="ECO:0000259" key="7">
    <source>
        <dbReference type="Pfam" id="PF01957"/>
    </source>
</evidence>
<keyword evidence="4 5" id="KW-0472">Membrane</keyword>
<keyword evidence="2 5" id="KW-0812">Transmembrane</keyword>
<organism evidence="10 11">
    <name type="scientific">Geomesophilobacter sediminis</name>
    <dbReference type="NCBI Taxonomy" id="2798584"/>
    <lineage>
        <taxon>Bacteria</taxon>
        <taxon>Pseudomonadati</taxon>
        <taxon>Thermodesulfobacteriota</taxon>
        <taxon>Desulfuromonadia</taxon>
        <taxon>Geobacterales</taxon>
        <taxon>Geobacteraceae</taxon>
        <taxon>Geomesophilobacter</taxon>
    </lineage>
</organism>
<dbReference type="SUPFAM" id="SSF52096">
    <property type="entry name" value="ClpP/crotonase"/>
    <property type="match status" value="1"/>
</dbReference>
<dbReference type="CDD" id="cd07020">
    <property type="entry name" value="Clp_protease_NfeD_1"/>
    <property type="match status" value="1"/>
</dbReference>
<gene>
    <name evidence="10" type="ORF">JFN93_16395</name>
</gene>
<accession>A0A8J7LWV4</accession>
<evidence type="ECO:0000256" key="4">
    <source>
        <dbReference type="ARBA" id="ARBA00023136"/>
    </source>
</evidence>
<dbReference type="InterPro" id="IPR012340">
    <property type="entry name" value="NA-bd_OB-fold"/>
</dbReference>
<evidence type="ECO:0000256" key="1">
    <source>
        <dbReference type="ARBA" id="ARBA00004141"/>
    </source>
</evidence>
<feature type="domain" description="NfeD-like C-terminal" evidence="7">
    <location>
        <begin position="368"/>
        <end position="422"/>
    </location>
</feature>
<dbReference type="AlphaFoldDB" id="A0A8J7LWV4"/>
<evidence type="ECO:0000313" key="11">
    <source>
        <dbReference type="Proteomes" id="UP000636888"/>
    </source>
</evidence>
<feature type="signal peptide" evidence="6">
    <location>
        <begin position="1"/>
        <end position="19"/>
    </location>
</feature>
<dbReference type="Gene3D" id="3.90.226.10">
    <property type="entry name" value="2-enoyl-CoA Hydratase, Chain A, domain 1"/>
    <property type="match status" value="1"/>
</dbReference>
<name>A0A8J7LWV4_9BACT</name>
<dbReference type="InterPro" id="IPR056738">
    <property type="entry name" value="NfeD1b_N"/>
</dbReference>
<dbReference type="InterPro" id="IPR056739">
    <property type="entry name" value="NfeD_membrane"/>
</dbReference>
<feature type="chain" id="PRO_5035256975" evidence="6">
    <location>
        <begin position="20"/>
        <end position="428"/>
    </location>
</feature>
<comment type="subcellular location">
    <subcellularLocation>
        <location evidence="1">Membrane</location>
        <topology evidence="1">Multi-pass membrane protein</topology>
    </subcellularLocation>
</comment>
<evidence type="ECO:0000256" key="2">
    <source>
        <dbReference type="ARBA" id="ARBA00022692"/>
    </source>
</evidence>
<dbReference type="Pfam" id="PF24961">
    <property type="entry name" value="NfeD_membrane"/>
    <property type="match status" value="1"/>
</dbReference>
<evidence type="ECO:0000256" key="3">
    <source>
        <dbReference type="ARBA" id="ARBA00022989"/>
    </source>
</evidence>
<keyword evidence="6" id="KW-0732">Signal</keyword>
<reference evidence="10" key="1">
    <citation type="submission" date="2020-12" db="EMBL/GenBank/DDBJ databases">
        <title>Geomonas sp. Red875, isolated from river sediment.</title>
        <authorList>
            <person name="Xu Z."/>
            <person name="Zhang Z."/>
            <person name="Masuda Y."/>
            <person name="Itoh H."/>
            <person name="Senoo K."/>
        </authorList>
    </citation>
    <scope>NUCLEOTIDE SEQUENCE</scope>
    <source>
        <strain evidence="10">Red875</strain>
    </source>
</reference>